<evidence type="ECO:0000313" key="1">
    <source>
        <dbReference type="EMBL" id="CAG8845580.1"/>
    </source>
</evidence>
<feature type="non-terminal residue" evidence="1">
    <location>
        <position position="1"/>
    </location>
</feature>
<gene>
    <name evidence="1" type="ORF">GMARGA_LOCUS37718</name>
</gene>
<comment type="caution">
    <text evidence="1">The sequence shown here is derived from an EMBL/GenBank/DDBJ whole genome shotgun (WGS) entry which is preliminary data.</text>
</comment>
<name>A0ABN7X181_GIGMA</name>
<accession>A0ABN7X181</accession>
<proteinExistence type="predicted"/>
<dbReference type="Proteomes" id="UP000789901">
    <property type="component" value="Unassembled WGS sequence"/>
</dbReference>
<reference evidence="1 2" key="1">
    <citation type="submission" date="2021-06" db="EMBL/GenBank/DDBJ databases">
        <authorList>
            <person name="Kallberg Y."/>
            <person name="Tangrot J."/>
            <person name="Rosling A."/>
        </authorList>
    </citation>
    <scope>NUCLEOTIDE SEQUENCE [LARGE SCALE GENOMIC DNA]</scope>
    <source>
        <strain evidence="1 2">120-4 pot B 10/14</strain>
    </source>
</reference>
<keyword evidence="2" id="KW-1185">Reference proteome</keyword>
<dbReference type="EMBL" id="CAJVQB010080131">
    <property type="protein sequence ID" value="CAG8845580.1"/>
    <property type="molecule type" value="Genomic_DNA"/>
</dbReference>
<sequence>DFKKTHDQKAHLKRKFKCKPKPIQILVQPSPLQNEVQEEAKDQ</sequence>
<feature type="non-terminal residue" evidence="1">
    <location>
        <position position="43"/>
    </location>
</feature>
<organism evidence="1 2">
    <name type="scientific">Gigaspora margarita</name>
    <dbReference type="NCBI Taxonomy" id="4874"/>
    <lineage>
        <taxon>Eukaryota</taxon>
        <taxon>Fungi</taxon>
        <taxon>Fungi incertae sedis</taxon>
        <taxon>Mucoromycota</taxon>
        <taxon>Glomeromycotina</taxon>
        <taxon>Glomeromycetes</taxon>
        <taxon>Diversisporales</taxon>
        <taxon>Gigasporaceae</taxon>
        <taxon>Gigaspora</taxon>
    </lineage>
</organism>
<evidence type="ECO:0000313" key="2">
    <source>
        <dbReference type="Proteomes" id="UP000789901"/>
    </source>
</evidence>
<protein>
    <submittedName>
        <fullName evidence="1">38696_t:CDS:1</fullName>
    </submittedName>
</protein>